<proteinExistence type="predicted"/>
<dbReference type="HOGENOM" id="CLU_1294141_0_0_1"/>
<gene>
    <name evidence="2" type="ORF">M438DRAFT_155542</name>
</gene>
<dbReference type="OrthoDB" id="3883282at2759"/>
<protein>
    <submittedName>
        <fullName evidence="2">Uncharacterized protein</fullName>
    </submittedName>
</protein>
<evidence type="ECO:0000313" key="2">
    <source>
        <dbReference type="EMBL" id="KEQ78885.1"/>
    </source>
</evidence>
<evidence type="ECO:0000313" key="3">
    <source>
        <dbReference type="Proteomes" id="UP000030706"/>
    </source>
</evidence>
<evidence type="ECO:0000256" key="1">
    <source>
        <dbReference type="SAM" id="MobiDB-lite"/>
    </source>
</evidence>
<keyword evidence="3" id="KW-1185">Reference proteome</keyword>
<feature type="compositionally biased region" description="Polar residues" evidence="1">
    <location>
        <begin position="21"/>
        <end position="35"/>
    </location>
</feature>
<feature type="region of interest" description="Disordered" evidence="1">
    <location>
        <begin position="127"/>
        <end position="150"/>
    </location>
</feature>
<name>A0A074X0A1_AURPU</name>
<reference evidence="2 3" key="1">
    <citation type="journal article" date="2014" name="BMC Genomics">
        <title>Genome sequencing of four Aureobasidium pullulans varieties: biotechnological potential, stress tolerance, and description of new species.</title>
        <authorList>
            <person name="Gostin Ar C."/>
            <person name="Ohm R.A."/>
            <person name="Kogej T."/>
            <person name="Sonjak S."/>
            <person name="Turk M."/>
            <person name="Zajc J."/>
            <person name="Zalar P."/>
            <person name="Grube M."/>
            <person name="Sun H."/>
            <person name="Han J."/>
            <person name="Sharma A."/>
            <person name="Chiniquy J."/>
            <person name="Ngan C.Y."/>
            <person name="Lipzen A."/>
            <person name="Barry K."/>
            <person name="Grigoriev I.V."/>
            <person name="Gunde-Cimerman N."/>
        </authorList>
    </citation>
    <scope>NUCLEOTIDE SEQUENCE [LARGE SCALE GENOMIC DNA]</scope>
    <source>
        <strain evidence="2 3">EXF-150</strain>
    </source>
</reference>
<dbReference type="RefSeq" id="XP_029755072.1">
    <property type="nucleotide sequence ID" value="XM_029899004.1"/>
</dbReference>
<dbReference type="EMBL" id="KL585012">
    <property type="protein sequence ID" value="KEQ78885.1"/>
    <property type="molecule type" value="Genomic_DNA"/>
</dbReference>
<sequence length="213" mass="23969">MSETKSAEFYVRPPFRWQEAPQRTSCPSKFQQPTPQRACPAPPSEDPDPEDQFHSHLMVDRTLALLEGTDDSIGVYCVCHAACRCREHCVAAPRDTKCPCNCFYKEVQRLEIRRRALASSAIEEAQEVDVQEDSQSLEERPITPRSQSVYSQNSIQASLQNLQVYTPNNLHSSLPTEGTFSMSRAELWTRLSQPGPPTPKTPMTPTKTRSSKG</sequence>
<dbReference type="Proteomes" id="UP000030706">
    <property type="component" value="Unassembled WGS sequence"/>
</dbReference>
<feature type="region of interest" description="Disordered" evidence="1">
    <location>
        <begin position="174"/>
        <end position="213"/>
    </location>
</feature>
<dbReference type="AlphaFoldDB" id="A0A074X0A1"/>
<feature type="compositionally biased region" description="Low complexity" evidence="1">
    <location>
        <begin position="203"/>
        <end position="213"/>
    </location>
</feature>
<feature type="region of interest" description="Disordered" evidence="1">
    <location>
        <begin position="20"/>
        <end position="52"/>
    </location>
</feature>
<dbReference type="GeneID" id="40741310"/>
<feature type="compositionally biased region" description="Acidic residues" evidence="1">
    <location>
        <begin position="127"/>
        <end position="136"/>
    </location>
</feature>
<organism evidence="2 3">
    <name type="scientific">Aureobasidium pullulans EXF-150</name>
    <dbReference type="NCBI Taxonomy" id="1043002"/>
    <lineage>
        <taxon>Eukaryota</taxon>
        <taxon>Fungi</taxon>
        <taxon>Dikarya</taxon>
        <taxon>Ascomycota</taxon>
        <taxon>Pezizomycotina</taxon>
        <taxon>Dothideomycetes</taxon>
        <taxon>Dothideomycetidae</taxon>
        <taxon>Dothideales</taxon>
        <taxon>Saccotheciaceae</taxon>
        <taxon>Aureobasidium</taxon>
    </lineage>
</organism>
<accession>A0A074X0A1</accession>